<sequence length="111" mass="12664">MKSSHQSPLCQKNSQCKVFKHSEKHVNVGYFLSPRNTQWSFSWREDKIKYCKEPCSIYTLCDKCTWAALVLLEPASVPTGWAEAAVVCCREQTCQDDLHDSQALHTATQLL</sequence>
<organism evidence="1 2">
    <name type="scientific">Manduca sexta</name>
    <name type="common">Tobacco hawkmoth</name>
    <name type="synonym">Tobacco hornworm</name>
    <dbReference type="NCBI Taxonomy" id="7130"/>
    <lineage>
        <taxon>Eukaryota</taxon>
        <taxon>Metazoa</taxon>
        <taxon>Ecdysozoa</taxon>
        <taxon>Arthropoda</taxon>
        <taxon>Hexapoda</taxon>
        <taxon>Insecta</taxon>
        <taxon>Pterygota</taxon>
        <taxon>Neoptera</taxon>
        <taxon>Endopterygota</taxon>
        <taxon>Lepidoptera</taxon>
        <taxon>Glossata</taxon>
        <taxon>Ditrysia</taxon>
        <taxon>Bombycoidea</taxon>
        <taxon>Sphingidae</taxon>
        <taxon>Sphinginae</taxon>
        <taxon>Sphingini</taxon>
        <taxon>Manduca</taxon>
    </lineage>
</organism>
<dbReference type="EMBL" id="JH668323">
    <property type="protein sequence ID" value="KAG6445577.1"/>
    <property type="molecule type" value="Genomic_DNA"/>
</dbReference>
<comment type="caution">
    <text evidence="1">The sequence shown here is derived from an EMBL/GenBank/DDBJ whole genome shotgun (WGS) entry which is preliminary data.</text>
</comment>
<reference evidence="1" key="2">
    <citation type="submission" date="2020-12" db="EMBL/GenBank/DDBJ databases">
        <authorList>
            <person name="Kanost M."/>
        </authorList>
    </citation>
    <scope>NUCLEOTIDE SEQUENCE</scope>
</reference>
<gene>
    <name evidence="1" type="ORF">O3G_MSEX003983</name>
</gene>
<dbReference type="AlphaFoldDB" id="A0A921YVY5"/>
<keyword evidence="2" id="KW-1185">Reference proteome</keyword>
<accession>A0A921YVY5</accession>
<evidence type="ECO:0000313" key="1">
    <source>
        <dbReference type="EMBL" id="KAG6445577.1"/>
    </source>
</evidence>
<dbReference type="Proteomes" id="UP000791440">
    <property type="component" value="Unassembled WGS sequence"/>
</dbReference>
<evidence type="ECO:0000313" key="2">
    <source>
        <dbReference type="Proteomes" id="UP000791440"/>
    </source>
</evidence>
<reference evidence="1" key="1">
    <citation type="journal article" date="2016" name="Insect Biochem. Mol. Biol.">
        <title>Multifaceted biological insights from a draft genome sequence of the tobacco hornworm moth, Manduca sexta.</title>
        <authorList>
            <person name="Kanost M.R."/>
            <person name="Arrese E.L."/>
            <person name="Cao X."/>
            <person name="Chen Y.R."/>
            <person name="Chellapilla S."/>
            <person name="Goldsmith M.R."/>
            <person name="Grosse-Wilde E."/>
            <person name="Heckel D.G."/>
            <person name="Herndon N."/>
            <person name="Jiang H."/>
            <person name="Papanicolaou A."/>
            <person name="Qu J."/>
            <person name="Soulages J.L."/>
            <person name="Vogel H."/>
            <person name="Walters J."/>
            <person name="Waterhouse R.M."/>
            <person name="Ahn S.J."/>
            <person name="Almeida F.C."/>
            <person name="An C."/>
            <person name="Aqrawi P."/>
            <person name="Bretschneider A."/>
            <person name="Bryant W.B."/>
            <person name="Bucks S."/>
            <person name="Chao H."/>
            <person name="Chevignon G."/>
            <person name="Christen J.M."/>
            <person name="Clarke D.F."/>
            <person name="Dittmer N.T."/>
            <person name="Ferguson L.C.F."/>
            <person name="Garavelou S."/>
            <person name="Gordon K.H.J."/>
            <person name="Gunaratna R.T."/>
            <person name="Han Y."/>
            <person name="Hauser F."/>
            <person name="He Y."/>
            <person name="Heidel-Fischer H."/>
            <person name="Hirsh A."/>
            <person name="Hu Y."/>
            <person name="Jiang H."/>
            <person name="Kalra D."/>
            <person name="Klinner C."/>
            <person name="Konig C."/>
            <person name="Kovar C."/>
            <person name="Kroll A.R."/>
            <person name="Kuwar S.S."/>
            <person name="Lee S.L."/>
            <person name="Lehman R."/>
            <person name="Li K."/>
            <person name="Li Z."/>
            <person name="Liang H."/>
            <person name="Lovelace S."/>
            <person name="Lu Z."/>
            <person name="Mansfield J.H."/>
            <person name="McCulloch K.J."/>
            <person name="Mathew T."/>
            <person name="Morton B."/>
            <person name="Muzny D.M."/>
            <person name="Neunemann D."/>
            <person name="Ongeri F."/>
            <person name="Pauchet Y."/>
            <person name="Pu L.L."/>
            <person name="Pyrousis I."/>
            <person name="Rao X.J."/>
            <person name="Redding A."/>
            <person name="Roesel C."/>
            <person name="Sanchez-Gracia A."/>
            <person name="Schaack S."/>
            <person name="Shukla A."/>
            <person name="Tetreau G."/>
            <person name="Wang Y."/>
            <person name="Xiong G.H."/>
            <person name="Traut W."/>
            <person name="Walsh T.K."/>
            <person name="Worley K.C."/>
            <person name="Wu D."/>
            <person name="Wu W."/>
            <person name="Wu Y.Q."/>
            <person name="Zhang X."/>
            <person name="Zou Z."/>
            <person name="Zucker H."/>
            <person name="Briscoe A.D."/>
            <person name="Burmester T."/>
            <person name="Clem R.J."/>
            <person name="Feyereisen R."/>
            <person name="Grimmelikhuijzen C.J.P."/>
            <person name="Hamodrakas S.J."/>
            <person name="Hansson B.S."/>
            <person name="Huguet E."/>
            <person name="Jermiin L.S."/>
            <person name="Lan Q."/>
            <person name="Lehman H.K."/>
            <person name="Lorenzen M."/>
            <person name="Merzendorfer H."/>
            <person name="Michalopoulos I."/>
            <person name="Morton D.B."/>
            <person name="Muthukrishnan S."/>
            <person name="Oakeshott J.G."/>
            <person name="Palmer W."/>
            <person name="Park Y."/>
            <person name="Passarelli A.L."/>
            <person name="Rozas J."/>
            <person name="Schwartz L.M."/>
            <person name="Smith W."/>
            <person name="Southgate A."/>
            <person name="Vilcinskas A."/>
            <person name="Vogt R."/>
            <person name="Wang P."/>
            <person name="Werren J."/>
            <person name="Yu X.Q."/>
            <person name="Zhou J.J."/>
            <person name="Brown S.J."/>
            <person name="Scherer S.E."/>
            <person name="Richards S."/>
            <person name="Blissard G.W."/>
        </authorList>
    </citation>
    <scope>NUCLEOTIDE SEQUENCE</scope>
</reference>
<name>A0A921YVY5_MANSE</name>
<proteinExistence type="predicted"/>
<protein>
    <submittedName>
        <fullName evidence="1">Uncharacterized protein</fullName>
    </submittedName>
</protein>